<proteinExistence type="predicted"/>
<evidence type="ECO:0000313" key="2">
    <source>
        <dbReference type="Proteomes" id="UP000188929"/>
    </source>
</evidence>
<dbReference type="STRING" id="1834516.BL253_15740"/>
<dbReference type="AlphaFoldDB" id="A0A1V2IAJ7"/>
<sequence>MPDIAKRRAAIEAELEADLEPGDPVMIMASNRIEHVVADLATRTSPGSWRDSGHASTTCTA</sequence>
<gene>
    <name evidence="1" type="ORF">BL253_15740</name>
</gene>
<organism evidence="1 2">
    <name type="scientific">Pseudofrankia asymbiotica</name>
    <dbReference type="NCBI Taxonomy" id="1834516"/>
    <lineage>
        <taxon>Bacteria</taxon>
        <taxon>Bacillati</taxon>
        <taxon>Actinomycetota</taxon>
        <taxon>Actinomycetes</taxon>
        <taxon>Frankiales</taxon>
        <taxon>Frankiaceae</taxon>
        <taxon>Pseudofrankia</taxon>
    </lineage>
</organism>
<dbReference type="RefSeq" id="WP_076817731.1">
    <property type="nucleotide sequence ID" value="NZ_MOMC01000030.1"/>
</dbReference>
<dbReference type="Proteomes" id="UP000188929">
    <property type="component" value="Unassembled WGS sequence"/>
</dbReference>
<comment type="caution">
    <text evidence="1">The sequence shown here is derived from an EMBL/GenBank/DDBJ whole genome shotgun (WGS) entry which is preliminary data.</text>
</comment>
<evidence type="ECO:0000313" key="1">
    <source>
        <dbReference type="EMBL" id="ONH29847.1"/>
    </source>
</evidence>
<accession>A0A1V2IAJ7</accession>
<name>A0A1V2IAJ7_9ACTN</name>
<keyword evidence="2" id="KW-1185">Reference proteome</keyword>
<reference evidence="2" key="1">
    <citation type="submission" date="2016-10" db="EMBL/GenBank/DDBJ databases">
        <title>Frankia sp. NRRL B-16386 Genome sequencing.</title>
        <authorList>
            <person name="Ghodhbane-Gtari F."/>
            <person name="Swanson E."/>
            <person name="Gueddou A."/>
            <person name="Hezbri K."/>
            <person name="Ktari K."/>
            <person name="Nouioui I."/>
            <person name="Morris K."/>
            <person name="Simpson S."/>
            <person name="Abebe-Akele F."/>
            <person name="Thomas K."/>
            <person name="Gtari M."/>
            <person name="Tisa L.S."/>
        </authorList>
    </citation>
    <scope>NUCLEOTIDE SEQUENCE [LARGE SCALE GENOMIC DNA]</scope>
    <source>
        <strain evidence="2">NRRL B-16386</strain>
    </source>
</reference>
<dbReference type="EMBL" id="MOMC01000030">
    <property type="protein sequence ID" value="ONH29847.1"/>
    <property type="molecule type" value="Genomic_DNA"/>
</dbReference>
<protein>
    <submittedName>
        <fullName evidence="1">Uncharacterized protein</fullName>
    </submittedName>
</protein>